<dbReference type="EMBL" id="MU005770">
    <property type="protein sequence ID" value="KAF2709444.1"/>
    <property type="molecule type" value="Genomic_DNA"/>
</dbReference>
<dbReference type="Gene3D" id="1.10.287.130">
    <property type="match status" value="1"/>
</dbReference>
<evidence type="ECO:0000313" key="8">
    <source>
        <dbReference type="EMBL" id="KAF2709444.1"/>
    </source>
</evidence>
<feature type="modified residue" description="4-aspartylphosphate" evidence="4">
    <location>
        <position position="1174"/>
    </location>
</feature>
<feature type="region of interest" description="Disordered" evidence="5">
    <location>
        <begin position="450"/>
        <end position="486"/>
    </location>
</feature>
<dbReference type="Proteomes" id="UP000799428">
    <property type="component" value="Unassembled WGS sequence"/>
</dbReference>
<dbReference type="PROSITE" id="PS50109">
    <property type="entry name" value="HIS_KIN"/>
    <property type="match status" value="1"/>
</dbReference>
<dbReference type="PROSITE" id="PS50110">
    <property type="entry name" value="RESPONSE_REGULATORY"/>
    <property type="match status" value="1"/>
</dbReference>
<protein>
    <recommendedName>
        <fullName evidence="10">Sensor histidine kinase-like protein/response regulator</fullName>
    </recommendedName>
</protein>
<dbReference type="InterPro" id="IPR029016">
    <property type="entry name" value="GAF-like_dom_sf"/>
</dbReference>
<dbReference type="CDD" id="cd17546">
    <property type="entry name" value="REC_hyHK_CKI1_RcsC-like"/>
    <property type="match status" value="1"/>
</dbReference>
<evidence type="ECO:0000259" key="7">
    <source>
        <dbReference type="PROSITE" id="PS50110"/>
    </source>
</evidence>
<evidence type="ECO:0000256" key="2">
    <source>
        <dbReference type="ARBA" id="ARBA00022679"/>
    </source>
</evidence>
<dbReference type="Pfam" id="PF02518">
    <property type="entry name" value="HATPase_c"/>
    <property type="match status" value="1"/>
</dbReference>
<dbReference type="AlphaFoldDB" id="A0A6G1K9F3"/>
<organism evidence="8 9">
    <name type="scientific">Pleomassaria siparia CBS 279.74</name>
    <dbReference type="NCBI Taxonomy" id="1314801"/>
    <lineage>
        <taxon>Eukaryota</taxon>
        <taxon>Fungi</taxon>
        <taxon>Dikarya</taxon>
        <taxon>Ascomycota</taxon>
        <taxon>Pezizomycotina</taxon>
        <taxon>Dothideomycetes</taxon>
        <taxon>Pleosporomycetidae</taxon>
        <taxon>Pleosporales</taxon>
        <taxon>Pleomassariaceae</taxon>
        <taxon>Pleomassaria</taxon>
    </lineage>
</organism>
<dbReference type="Gene3D" id="3.40.50.2300">
    <property type="match status" value="1"/>
</dbReference>
<accession>A0A6G1K9F3</accession>
<keyword evidence="9" id="KW-1185">Reference proteome</keyword>
<sequence length="1245" mass="136371">MCTPTLTIPIPRPPKAGVSETKRDRDVYRLYGSAFRDIVQLDHTSALGSHVPIAAKDSALVAFAQLAAIRLGASRAMISLIDAHRQHILAEATPTTSLRGGSRVDLWVGNVSLPREALVCEHVLNMDTASITASEQAAVIIKDLADSQYAHRSFVKDNVVRFYAGVALTSPRGAIVGALAIMDNKPRDGLPPQDISWLQDLAATVMEHLDTHTIRDQQMRGEQLTRGLISFAEGASALQPYHHDHRPQNTQQAHSEKSTFASVQRQDASNKFSVLQTDSNVNMSDPVRPNPTNHHSNESDKSDGGSQMRALQESILPRNSKAMFARAANIMRASSDLDGVLVLDASVASSAHLTPDEDAESSSYESRSSEGEGPRWLPEITHNSGSRSASIDDGKGCQVLGFSTRDTSSVAENVWSLTNRSLLEVDLRRMLSLYPLGHIINFTEDGELISSSDDSESSTSTVGPDWASVGSSPGSRQRRVRGKNRSQKIMSAIHTTLPGARSVAFVPFWDFDRSRWFAGCLCWTNEPDRLLTPKLDLLFFKVFGHSVMNELSKLDTIASDQVKTTFVSLISHELRSPLHGILGSIQFLQDSPLDSFQVTMLNSMEACGQTLLDTIDHVLDYSKINEPTQNVTTKRLRGMKTICLTSKPLRSHRPAIATIDYPSVDLGLATEEVVEAVFAGQSYHAITDSIDEGIMSPPDSRSGDKDYMFPTIARKRKVCFVILDIEEQDWKFSLSIGAWRRILMNIFGNALKFTYSGHIRISLRAGRSKVTRGLTHITVTVADTGLGIGQEFLANKVFQPFSQENAHSSGTGLGLSIVRQIMDNVGGKVEVTSEPNKGTQVVVKLAVPKSGALQADPPQRLAYLSALPRLQDRRICILHRVCPPTPDEEEEEGTRAASELFTTVLGTTLTESLKMTVVHTTEWAGHDADIVICPQPSFDYLVAIRESRTGNDRAPITIFIATDALEAATLRSDARILSKQSVVEIITQPCGPYKLASILSHCLRRYESLDENIQHQPPFTPLPSPQTGTPCPSQLGLTNPPIKPTMGMGSTPASEHGQCCDTNAIEHAFVGSRNTESSDLVPQAVVTPGLATPSDEAMGPLPMHSMRWTSNGLTPTPLESSSYVLITDDNAINRRLLVAFMNKRQLKYQEAENGLEAVTAYQEGRVRFDTILMDISMPVMDGMTATRLIREHESEYHIKPTHIIALTGLASASAKLEAWNAGVDFFMTKPVNFKALEAVLLQDKH</sequence>
<dbReference type="SUPFAM" id="SSF52172">
    <property type="entry name" value="CheY-like"/>
    <property type="match status" value="1"/>
</dbReference>
<dbReference type="OrthoDB" id="303614at2759"/>
<evidence type="ECO:0000256" key="5">
    <source>
        <dbReference type="SAM" id="MobiDB-lite"/>
    </source>
</evidence>
<feature type="domain" description="Response regulatory" evidence="7">
    <location>
        <begin position="1123"/>
        <end position="1244"/>
    </location>
</feature>
<dbReference type="CDD" id="cd00082">
    <property type="entry name" value="HisKA"/>
    <property type="match status" value="1"/>
</dbReference>
<dbReference type="Pfam" id="PF00512">
    <property type="entry name" value="HisKA"/>
    <property type="match status" value="1"/>
</dbReference>
<feature type="compositionally biased region" description="Polar residues" evidence="5">
    <location>
        <begin position="248"/>
        <end position="283"/>
    </location>
</feature>
<dbReference type="SUPFAM" id="SSF47384">
    <property type="entry name" value="Homodimeric domain of signal transducing histidine kinase"/>
    <property type="match status" value="1"/>
</dbReference>
<dbReference type="InterPro" id="IPR005467">
    <property type="entry name" value="His_kinase_dom"/>
</dbReference>
<dbReference type="InterPro" id="IPR050956">
    <property type="entry name" value="2C_system_His_kinase"/>
</dbReference>
<evidence type="ECO:0000313" key="9">
    <source>
        <dbReference type="Proteomes" id="UP000799428"/>
    </source>
</evidence>
<dbReference type="FunFam" id="1.10.287.130:FF:000023">
    <property type="entry name" value="Sensor histidine kinase/response regulator, putative"/>
    <property type="match status" value="1"/>
</dbReference>
<dbReference type="Pfam" id="PF01590">
    <property type="entry name" value="GAF"/>
    <property type="match status" value="1"/>
</dbReference>
<keyword evidence="3" id="KW-0418">Kinase</keyword>
<dbReference type="InterPro" id="IPR003594">
    <property type="entry name" value="HATPase_dom"/>
</dbReference>
<dbReference type="SUPFAM" id="SSF55781">
    <property type="entry name" value="GAF domain-like"/>
    <property type="match status" value="1"/>
</dbReference>
<gene>
    <name evidence="8" type="ORF">K504DRAFT_481837</name>
</gene>
<dbReference type="InterPro" id="IPR036890">
    <property type="entry name" value="HATPase_C_sf"/>
</dbReference>
<dbReference type="PANTHER" id="PTHR43719">
    <property type="entry name" value="TWO-COMPONENT HISTIDINE KINASE"/>
    <property type="match status" value="1"/>
</dbReference>
<proteinExistence type="predicted"/>
<dbReference type="Gene3D" id="3.30.450.40">
    <property type="match status" value="1"/>
</dbReference>
<dbReference type="SUPFAM" id="SSF55874">
    <property type="entry name" value="ATPase domain of HSP90 chaperone/DNA topoisomerase II/histidine kinase"/>
    <property type="match status" value="1"/>
</dbReference>
<reference evidence="8" key="1">
    <citation type="journal article" date="2020" name="Stud. Mycol.">
        <title>101 Dothideomycetes genomes: a test case for predicting lifestyles and emergence of pathogens.</title>
        <authorList>
            <person name="Haridas S."/>
            <person name="Albert R."/>
            <person name="Binder M."/>
            <person name="Bloem J."/>
            <person name="Labutti K."/>
            <person name="Salamov A."/>
            <person name="Andreopoulos B."/>
            <person name="Baker S."/>
            <person name="Barry K."/>
            <person name="Bills G."/>
            <person name="Bluhm B."/>
            <person name="Cannon C."/>
            <person name="Castanera R."/>
            <person name="Culley D."/>
            <person name="Daum C."/>
            <person name="Ezra D."/>
            <person name="Gonzalez J."/>
            <person name="Henrissat B."/>
            <person name="Kuo A."/>
            <person name="Liang C."/>
            <person name="Lipzen A."/>
            <person name="Lutzoni F."/>
            <person name="Magnuson J."/>
            <person name="Mondo S."/>
            <person name="Nolan M."/>
            <person name="Ohm R."/>
            <person name="Pangilinan J."/>
            <person name="Park H.-J."/>
            <person name="Ramirez L."/>
            <person name="Alfaro M."/>
            <person name="Sun H."/>
            <person name="Tritt A."/>
            <person name="Yoshinaga Y."/>
            <person name="Zwiers L.-H."/>
            <person name="Turgeon B."/>
            <person name="Goodwin S."/>
            <person name="Spatafora J."/>
            <person name="Crous P."/>
            <person name="Grigoriev I."/>
        </authorList>
    </citation>
    <scope>NUCLEOTIDE SEQUENCE</scope>
    <source>
        <strain evidence="8">CBS 279.74</strain>
    </source>
</reference>
<dbReference type="InterPro" id="IPR036097">
    <property type="entry name" value="HisK_dim/P_sf"/>
</dbReference>
<dbReference type="SMART" id="SM00448">
    <property type="entry name" value="REC"/>
    <property type="match status" value="1"/>
</dbReference>
<evidence type="ECO:0000259" key="6">
    <source>
        <dbReference type="PROSITE" id="PS50109"/>
    </source>
</evidence>
<evidence type="ECO:0008006" key="10">
    <source>
        <dbReference type="Google" id="ProtNLM"/>
    </source>
</evidence>
<feature type="domain" description="Histidine kinase" evidence="6">
    <location>
        <begin position="569"/>
        <end position="849"/>
    </location>
</feature>
<dbReference type="PANTHER" id="PTHR43719:SF11">
    <property type="entry name" value="HISTIDINE KINASE_RESPONSE REGULATOR, PUTATIVE-RELATED"/>
    <property type="match status" value="1"/>
</dbReference>
<feature type="region of interest" description="Disordered" evidence="5">
    <location>
        <begin position="241"/>
        <end position="309"/>
    </location>
</feature>
<dbReference type="InterPro" id="IPR003018">
    <property type="entry name" value="GAF"/>
</dbReference>
<name>A0A6G1K9F3_9PLEO</name>
<evidence type="ECO:0000256" key="4">
    <source>
        <dbReference type="PROSITE-ProRule" id="PRU00169"/>
    </source>
</evidence>
<keyword evidence="1 4" id="KW-0597">Phosphoprotein</keyword>
<dbReference type="InterPro" id="IPR003661">
    <property type="entry name" value="HisK_dim/P_dom"/>
</dbReference>
<dbReference type="PRINTS" id="PR00344">
    <property type="entry name" value="BCTRLSENSOR"/>
</dbReference>
<evidence type="ECO:0000256" key="3">
    <source>
        <dbReference type="ARBA" id="ARBA00022777"/>
    </source>
</evidence>
<keyword evidence="2" id="KW-0808">Transferase</keyword>
<evidence type="ECO:0000256" key="1">
    <source>
        <dbReference type="ARBA" id="ARBA00022553"/>
    </source>
</evidence>
<feature type="region of interest" description="Disordered" evidence="5">
    <location>
        <begin position="352"/>
        <end position="394"/>
    </location>
</feature>
<dbReference type="SMART" id="SM00388">
    <property type="entry name" value="HisKA"/>
    <property type="match status" value="1"/>
</dbReference>
<dbReference type="InterPro" id="IPR001789">
    <property type="entry name" value="Sig_transdc_resp-reg_receiver"/>
</dbReference>
<dbReference type="GO" id="GO:0000155">
    <property type="term" value="F:phosphorelay sensor kinase activity"/>
    <property type="evidence" value="ECO:0007669"/>
    <property type="project" value="InterPro"/>
</dbReference>
<dbReference type="Gene3D" id="3.30.565.10">
    <property type="entry name" value="Histidine kinase-like ATPase, C-terminal domain"/>
    <property type="match status" value="1"/>
</dbReference>
<feature type="compositionally biased region" description="Basic residues" evidence="5">
    <location>
        <begin position="476"/>
        <end position="486"/>
    </location>
</feature>
<dbReference type="InterPro" id="IPR011006">
    <property type="entry name" value="CheY-like_superfamily"/>
</dbReference>
<dbReference type="InterPro" id="IPR004358">
    <property type="entry name" value="Sig_transdc_His_kin-like_C"/>
</dbReference>
<dbReference type="Pfam" id="PF00072">
    <property type="entry name" value="Response_reg"/>
    <property type="match status" value="1"/>
</dbReference>
<dbReference type="SMART" id="SM00387">
    <property type="entry name" value="HATPase_c"/>
    <property type="match status" value="1"/>
</dbReference>